<evidence type="ECO:0000256" key="1">
    <source>
        <dbReference type="SAM" id="Phobius"/>
    </source>
</evidence>
<gene>
    <name evidence="2" type="ORF">ODALV1_LOCUS12917</name>
</gene>
<evidence type="ECO:0000313" key="2">
    <source>
        <dbReference type="EMBL" id="CAL8108235.1"/>
    </source>
</evidence>
<evidence type="ECO:0008006" key="4">
    <source>
        <dbReference type="Google" id="ProtNLM"/>
    </source>
</evidence>
<keyword evidence="3" id="KW-1185">Reference proteome</keyword>
<comment type="caution">
    <text evidence="2">The sequence shown here is derived from an EMBL/GenBank/DDBJ whole genome shotgun (WGS) entry which is preliminary data.</text>
</comment>
<name>A0ABP1QM66_9HEXA</name>
<protein>
    <recommendedName>
        <fullName evidence="4">O-acyltransferase WSD1 C-terminal domain-containing protein</fullName>
    </recommendedName>
</protein>
<sequence length="487" mass="56071">MGYLETNGLPQFLISLTAYILFGPGFLFLITINELARLFVSIRLRVNYGENISLVPYGSEAIWALKRSNRTRMSLAIFKIDTQLPLERVKQTLNDIVLPAKSSNGDQVYLKLKNILVVKYGYACWKKSGENFDLDEHVRSLPDNHVYSKGEMKIFIDEWFQDMSEERPQWEFIIVPRFVDNAGDSETCLFIFRQQHAYMDGLCVTTMFEKYLTTGGTWCINPYEFRIPFWKKFLFYMNAVIFGPYASILLVITKTKKFWTELSSNGSPPRTYYTWAKQIDAEVIRKIRSKLINPSVSSLIVNAYIAATKEILLVGRVLDFLRVVELGALLPYPNDRIQNRFSTFYYGINSLQPVFERINATKQESWKAMTGPWIPTTFSLIRLFGRFPVCFHFVVAGGPNSLVMNNLPISKTRARILESGDILELVLFSANPTDTGVQLVCSSYDNSITITGSGRSEWFTEKEFEDIFERIPDLINEWAHKLEDNLN</sequence>
<keyword evidence="1" id="KW-0472">Membrane</keyword>
<organism evidence="2 3">
    <name type="scientific">Orchesella dallaii</name>
    <dbReference type="NCBI Taxonomy" id="48710"/>
    <lineage>
        <taxon>Eukaryota</taxon>
        <taxon>Metazoa</taxon>
        <taxon>Ecdysozoa</taxon>
        <taxon>Arthropoda</taxon>
        <taxon>Hexapoda</taxon>
        <taxon>Collembola</taxon>
        <taxon>Entomobryomorpha</taxon>
        <taxon>Entomobryoidea</taxon>
        <taxon>Orchesellidae</taxon>
        <taxon>Orchesellinae</taxon>
        <taxon>Orchesella</taxon>
    </lineage>
</organism>
<keyword evidence="1" id="KW-1133">Transmembrane helix</keyword>
<proteinExistence type="predicted"/>
<keyword evidence="1" id="KW-0812">Transmembrane</keyword>
<feature type="transmembrane region" description="Helical" evidence="1">
    <location>
        <begin position="233"/>
        <end position="252"/>
    </location>
</feature>
<dbReference type="Proteomes" id="UP001642540">
    <property type="component" value="Unassembled WGS sequence"/>
</dbReference>
<reference evidence="2 3" key="1">
    <citation type="submission" date="2024-08" db="EMBL/GenBank/DDBJ databases">
        <authorList>
            <person name="Cucini C."/>
            <person name="Frati F."/>
        </authorList>
    </citation>
    <scope>NUCLEOTIDE SEQUENCE [LARGE SCALE GENOMIC DNA]</scope>
</reference>
<dbReference type="EMBL" id="CAXLJM020000039">
    <property type="protein sequence ID" value="CAL8108235.1"/>
    <property type="molecule type" value="Genomic_DNA"/>
</dbReference>
<accession>A0ABP1QM66</accession>
<feature type="transmembrane region" description="Helical" evidence="1">
    <location>
        <begin position="12"/>
        <end position="36"/>
    </location>
</feature>
<evidence type="ECO:0000313" key="3">
    <source>
        <dbReference type="Proteomes" id="UP001642540"/>
    </source>
</evidence>